<dbReference type="OrthoDB" id="301415at2759"/>
<dbReference type="AlphaFoldDB" id="A0A8B6GAY7"/>
<accession>A0A8B6GAY7</accession>
<dbReference type="SUPFAM" id="SSF53300">
    <property type="entry name" value="vWA-like"/>
    <property type="match status" value="1"/>
</dbReference>
<reference evidence="1" key="1">
    <citation type="submission" date="2018-11" db="EMBL/GenBank/DDBJ databases">
        <authorList>
            <person name="Alioto T."/>
            <person name="Alioto T."/>
        </authorList>
    </citation>
    <scope>NUCLEOTIDE SEQUENCE</scope>
</reference>
<gene>
    <name evidence="1" type="ORF">MGAL_10B023640</name>
</gene>
<dbReference type="InterPro" id="IPR036465">
    <property type="entry name" value="vWFA_dom_sf"/>
</dbReference>
<evidence type="ECO:0000313" key="2">
    <source>
        <dbReference type="Proteomes" id="UP000596742"/>
    </source>
</evidence>
<keyword evidence="2" id="KW-1185">Reference proteome</keyword>
<proteinExistence type="predicted"/>
<protein>
    <submittedName>
        <fullName evidence="1">Uncharacterized protein</fullName>
    </submittedName>
</protein>
<name>A0A8B6GAY7_MYTGA</name>
<evidence type="ECO:0000313" key="1">
    <source>
        <dbReference type="EMBL" id="VDI61497.1"/>
    </source>
</evidence>
<sequence>MANALLSNRENFGLPEILKALELLDAGRQVRILEKRMKMLQVSKNKVKPKTIGKLKSDIDNLNAKKSPYGSASGAVCKHIRQWTRTFTKEELEFFTVFLPKEPWKKLADICHFHPEKDFPNLPWFLRFCYGDDPPSDTMAFQCKALSADNINEIVKEYPLPFSQVKQFKDKLTSETKGRIAEYETKIDTVLWWYEDLQCAEVDKLLDERISKGEKINLPDGKFIERMLTIQGIRERDQSKAPFYRYLLPIGQERLDAMSLPLDSPIAVIGDASASMQVAIKTSSIIAGLLSAITQAKLSFFNTKVITPDKNPESIDEVLKLAVDIQAGSATNPGVCLDPYYKAKEIVKTIIMVTDEEENTYVENQR</sequence>
<comment type="caution">
    <text evidence="1">The sequence shown here is derived from an EMBL/GenBank/DDBJ whole genome shotgun (WGS) entry which is preliminary data.</text>
</comment>
<organism evidence="1 2">
    <name type="scientific">Mytilus galloprovincialis</name>
    <name type="common">Mediterranean mussel</name>
    <dbReference type="NCBI Taxonomy" id="29158"/>
    <lineage>
        <taxon>Eukaryota</taxon>
        <taxon>Metazoa</taxon>
        <taxon>Spiralia</taxon>
        <taxon>Lophotrochozoa</taxon>
        <taxon>Mollusca</taxon>
        <taxon>Bivalvia</taxon>
        <taxon>Autobranchia</taxon>
        <taxon>Pteriomorphia</taxon>
        <taxon>Mytilida</taxon>
        <taxon>Mytiloidea</taxon>
        <taxon>Mytilidae</taxon>
        <taxon>Mytilinae</taxon>
        <taxon>Mytilus</taxon>
    </lineage>
</organism>
<dbReference type="Proteomes" id="UP000596742">
    <property type="component" value="Unassembled WGS sequence"/>
</dbReference>
<dbReference type="EMBL" id="UYJE01008152">
    <property type="protein sequence ID" value="VDI61497.1"/>
    <property type="molecule type" value="Genomic_DNA"/>
</dbReference>